<feature type="transmembrane region" description="Helical" evidence="6">
    <location>
        <begin position="12"/>
        <end position="31"/>
    </location>
</feature>
<gene>
    <name evidence="7" type="ORF">METZ01_LOCUS237637</name>
</gene>
<evidence type="ECO:0000256" key="1">
    <source>
        <dbReference type="ARBA" id="ARBA00004651"/>
    </source>
</evidence>
<keyword evidence="2" id="KW-1003">Cell membrane</keyword>
<feature type="transmembrane region" description="Helical" evidence="6">
    <location>
        <begin position="99"/>
        <end position="118"/>
    </location>
</feature>
<evidence type="ECO:0000256" key="4">
    <source>
        <dbReference type="ARBA" id="ARBA00022989"/>
    </source>
</evidence>
<name>A0A382HDF2_9ZZZZ</name>
<protein>
    <recommendedName>
        <fullName evidence="8">ATP synthase subunit I</fullName>
    </recommendedName>
</protein>
<organism evidence="7">
    <name type="scientific">marine metagenome</name>
    <dbReference type="NCBI Taxonomy" id="408172"/>
    <lineage>
        <taxon>unclassified sequences</taxon>
        <taxon>metagenomes</taxon>
        <taxon>ecological metagenomes</taxon>
    </lineage>
</organism>
<feature type="transmembrane region" description="Helical" evidence="6">
    <location>
        <begin position="71"/>
        <end position="93"/>
    </location>
</feature>
<dbReference type="Pfam" id="PF03899">
    <property type="entry name" value="ATP-synt_I"/>
    <property type="match status" value="1"/>
</dbReference>
<evidence type="ECO:0000256" key="2">
    <source>
        <dbReference type="ARBA" id="ARBA00022475"/>
    </source>
</evidence>
<keyword evidence="5 6" id="KW-0472">Membrane</keyword>
<evidence type="ECO:0008006" key="8">
    <source>
        <dbReference type="Google" id="ProtNLM"/>
    </source>
</evidence>
<accession>A0A382HDF2</accession>
<keyword evidence="4 6" id="KW-1133">Transmembrane helix</keyword>
<evidence type="ECO:0000256" key="5">
    <source>
        <dbReference type="ARBA" id="ARBA00023136"/>
    </source>
</evidence>
<dbReference type="AlphaFoldDB" id="A0A382HDF2"/>
<dbReference type="EMBL" id="UINC01060360">
    <property type="protein sequence ID" value="SVB84783.1"/>
    <property type="molecule type" value="Genomic_DNA"/>
</dbReference>
<evidence type="ECO:0000256" key="6">
    <source>
        <dbReference type="SAM" id="Phobius"/>
    </source>
</evidence>
<sequence>MDISSPRQLSVGIFLSQITIGLITATLFFFFSDLASAKSSLLGSLIAALTSLNFMNLVLRKDHKEPKKILNSLYLMEAFKFILTGGFFGAAIILIKAMFFPLIIGYIVAVFIYWLSLLA</sequence>
<reference evidence="7" key="1">
    <citation type="submission" date="2018-05" db="EMBL/GenBank/DDBJ databases">
        <authorList>
            <person name="Lanie J.A."/>
            <person name="Ng W.-L."/>
            <person name="Kazmierczak K.M."/>
            <person name="Andrzejewski T.M."/>
            <person name="Davidsen T.M."/>
            <person name="Wayne K.J."/>
            <person name="Tettelin H."/>
            <person name="Glass J.I."/>
            <person name="Rusch D."/>
            <person name="Podicherti R."/>
            <person name="Tsui H.-C.T."/>
            <person name="Winkler M.E."/>
        </authorList>
    </citation>
    <scope>NUCLEOTIDE SEQUENCE</scope>
</reference>
<keyword evidence="3 6" id="KW-0812">Transmembrane</keyword>
<evidence type="ECO:0000256" key="3">
    <source>
        <dbReference type="ARBA" id="ARBA00022692"/>
    </source>
</evidence>
<feature type="non-terminal residue" evidence="7">
    <location>
        <position position="119"/>
    </location>
</feature>
<dbReference type="GO" id="GO:0005886">
    <property type="term" value="C:plasma membrane"/>
    <property type="evidence" value="ECO:0007669"/>
    <property type="project" value="UniProtKB-SubCell"/>
</dbReference>
<feature type="transmembrane region" description="Helical" evidence="6">
    <location>
        <begin position="37"/>
        <end position="59"/>
    </location>
</feature>
<comment type="subcellular location">
    <subcellularLocation>
        <location evidence="1">Cell membrane</location>
        <topology evidence="1">Multi-pass membrane protein</topology>
    </subcellularLocation>
</comment>
<evidence type="ECO:0000313" key="7">
    <source>
        <dbReference type="EMBL" id="SVB84783.1"/>
    </source>
</evidence>
<dbReference type="InterPro" id="IPR005598">
    <property type="entry name" value="ATP_synth_I"/>
</dbReference>
<proteinExistence type="predicted"/>